<dbReference type="InterPro" id="IPR043145">
    <property type="entry name" value="Znf_ZZ_sf"/>
</dbReference>
<accession>A0A067SYL7</accession>
<dbReference type="Pfam" id="PF00569">
    <property type="entry name" value="ZZ"/>
    <property type="match status" value="1"/>
</dbReference>
<keyword evidence="2 4" id="KW-0863">Zinc-finger</keyword>
<dbReference type="STRING" id="685588.A0A067SYL7"/>
<protein>
    <recommendedName>
        <fullName evidence="6">ZZ-type domain-containing protein</fullName>
    </recommendedName>
</protein>
<gene>
    <name evidence="7" type="ORF">GALMADRAFT_458592</name>
</gene>
<dbReference type="EMBL" id="KL142379">
    <property type="protein sequence ID" value="KDR76020.1"/>
    <property type="molecule type" value="Genomic_DNA"/>
</dbReference>
<dbReference type="InterPro" id="IPR000433">
    <property type="entry name" value="Znf_ZZ"/>
</dbReference>
<dbReference type="HOGENOM" id="CLU_004050_1_0_1"/>
<dbReference type="AlphaFoldDB" id="A0A067SYL7"/>
<evidence type="ECO:0000256" key="5">
    <source>
        <dbReference type="SAM" id="MobiDB-lite"/>
    </source>
</evidence>
<dbReference type="SUPFAM" id="SSF57850">
    <property type="entry name" value="RING/U-box"/>
    <property type="match status" value="1"/>
</dbReference>
<feature type="region of interest" description="Disordered" evidence="5">
    <location>
        <begin position="863"/>
        <end position="899"/>
    </location>
</feature>
<evidence type="ECO:0000256" key="4">
    <source>
        <dbReference type="PROSITE-ProRule" id="PRU00228"/>
    </source>
</evidence>
<feature type="compositionally biased region" description="Basic and acidic residues" evidence="5">
    <location>
        <begin position="883"/>
        <end position="899"/>
    </location>
</feature>
<evidence type="ECO:0000256" key="1">
    <source>
        <dbReference type="ARBA" id="ARBA00022723"/>
    </source>
</evidence>
<feature type="domain" description="ZZ-type" evidence="6">
    <location>
        <begin position="690"/>
        <end position="744"/>
    </location>
</feature>
<organism evidence="7 8">
    <name type="scientific">Galerina marginata (strain CBS 339.88)</name>
    <dbReference type="NCBI Taxonomy" id="685588"/>
    <lineage>
        <taxon>Eukaryota</taxon>
        <taxon>Fungi</taxon>
        <taxon>Dikarya</taxon>
        <taxon>Basidiomycota</taxon>
        <taxon>Agaricomycotina</taxon>
        <taxon>Agaricomycetes</taxon>
        <taxon>Agaricomycetidae</taxon>
        <taxon>Agaricales</taxon>
        <taxon>Agaricineae</taxon>
        <taxon>Strophariaceae</taxon>
        <taxon>Galerina</taxon>
    </lineage>
</organism>
<proteinExistence type="predicted"/>
<sequence>MYKNCTLDIRPRRKSYAVFRMSTTNRIINMQERLREWDNKHTKLNGAPTPNGRNYLAHASGLLLFLEPISELNSAAKVVVGCFKTLLTLEQDRQENEARIAVVFLAVADVLRVLVNVDDLRPQGSLATNFDRVLKGLQDEVNACGNSVDTYYKELRLVKFFKSQDWKKRISGHIKKFDKCRLDLHEALAVQTAFGVDDLGKKLDFLLAGLFASKHGWEKALDKASQGLGPPSAWINNPGVLRDLISVTEDPALFMPTPDENANSLMKDIVNSWIEKVQKDLQLSLDDQCANNREWFEMKLNLQAERTHAAIENSAQRVIETLSGPYDRLKNEDLKELWKEMNWIFCVETKMFTKALLEYYVDRFSISPQHHVEEYAANNVSTSTSSSNLPLLSRHADFWTLEYIAQDDEIGRAVDSDGSGYVRISEANSLTARMPEGYNLPQWCAYSVGGWSYENRVYRSRIAFLLLKLAEMQASVVPANAKRLSGCVSWILYSVCHAFCRQPQGQGNRRVPPELHELVKERIRAQDADLRAKLNSLNWTIPDESAFQLLLREEPLEKYILPFCTLMLEYTFKISNMGTSYTIAELDWDRIRDTFLVVRSICRKRIFELKDVPQDIATYSAGLWSLFEIDPKEGIKSPSYTVEEDQDYLSDLSQVAADFPLPPTTGVQPYLQQPPQESEARASPYRFEGIEGWSCNRCKTEPVDKRRNCLYCPDFDLCQSCYACPGEDHSVEVHTYQHPISLQSILLNTRQTRLMLLPDALTVMSRLGYAVMIEEYSLDAGMTATEKDEYSTLFGFHHTCYQCEKPLSLDFTLYVCIGHMCRDYFLCQECAQKEHDEDAGAEHHWWHTLLEVRKDVILPEGLQQRQSEDSDNSSGDDITSIIDKTKNTPEKTLELNHAKPEEQTSALVVRLGSVEERISRLEGKMDTLLSMMEALLETHSS</sequence>
<evidence type="ECO:0000313" key="8">
    <source>
        <dbReference type="Proteomes" id="UP000027222"/>
    </source>
</evidence>
<name>A0A067SYL7_GALM3</name>
<dbReference type="OrthoDB" id="3222020at2759"/>
<keyword evidence="1" id="KW-0479">Metal-binding</keyword>
<evidence type="ECO:0000256" key="2">
    <source>
        <dbReference type="ARBA" id="ARBA00022771"/>
    </source>
</evidence>
<dbReference type="Gene3D" id="3.30.60.90">
    <property type="match status" value="1"/>
</dbReference>
<keyword evidence="8" id="KW-1185">Reference proteome</keyword>
<evidence type="ECO:0000256" key="3">
    <source>
        <dbReference type="ARBA" id="ARBA00022833"/>
    </source>
</evidence>
<dbReference type="Proteomes" id="UP000027222">
    <property type="component" value="Unassembled WGS sequence"/>
</dbReference>
<dbReference type="PROSITE" id="PS50135">
    <property type="entry name" value="ZF_ZZ_2"/>
    <property type="match status" value="1"/>
</dbReference>
<evidence type="ECO:0000313" key="7">
    <source>
        <dbReference type="EMBL" id="KDR76020.1"/>
    </source>
</evidence>
<keyword evidence="3" id="KW-0862">Zinc</keyword>
<evidence type="ECO:0000259" key="6">
    <source>
        <dbReference type="PROSITE" id="PS50135"/>
    </source>
</evidence>
<dbReference type="GO" id="GO:0008270">
    <property type="term" value="F:zinc ion binding"/>
    <property type="evidence" value="ECO:0007669"/>
    <property type="project" value="UniProtKB-KW"/>
</dbReference>
<dbReference type="CDD" id="cd02249">
    <property type="entry name" value="ZZ"/>
    <property type="match status" value="1"/>
</dbReference>
<reference evidence="8" key="1">
    <citation type="journal article" date="2014" name="Proc. Natl. Acad. Sci. U.S.A.">
        <title>Extensive sampling of basidiomycete genomes demonstrates inadequacy of the white-rot/brown-rot paradigm for wood decay fungi.</title>
        <authorList>
            <person name="Riley R."/>
            <person name="Salamov A.A."/>
            <person name="Brown D.W."/>
            <person name="Nagy L.G."/>
            <person name="Floudas D."/>
            <person name="Held B.W."/>
            <person name="Levasseur A."/>
            <person name="Lombard V."/>
            <person name="Morin E."/>
            <person name="Otillar R."/>
            <person name="Lindquist E.A."/>
            <person name="Sun H."/>
            <person name="LaButti K.M."/>
            <person name="Schmutz J."/>
            <person name="Jabbour D."/>
            <person name="Luo H."/>
            <person name="Baker S.E."/>
            <person name="Pisabarro A.G."/>
            <person name="Walton J.D."/>
            <person name="Blanchette R.A."/>
            <person name="Henrissat B."/>
            <person name="Martin F."/>
            <person name="Cullen D."/>
            <person name="Hibbett D.S."/>
            <person name="Grigoriev I.V."/>
        </authorList>
    </citation>
    <scope>NUCLEOTIDE SEQUENCE [LARGE SCALE GENOMIC DNA]</scope>
    <source>
        <strain evidence="8">CBS 339.88</strain>
    </source>
</reference>